<evidence type="ECO:0000259" key="2">
    <source>
        <dbReference type="Pfam" id="PF00149"/>
    </source>
</evidence>
<proteinExistence type="predicted"/>
<dbReference type="GO" id="GO:0004527">
    <property type="term" value="F:exonuclease activity"/>
    <property type="evidence" value="ECO:0007669"/>
    <property type="project" value="UniProtKB-KW"/>
</dbReference>
<evidence type="ECO:0000256" key="1">
    <source>
        <dbReference type="ARBA" id="ARBA00022801"/>
    </source>
</evidence>
<dbReference type="PANTHER" id="PTHR30337">
    <property type="entry name" value="COMPONENT OF ATP-DEPENDENT DSDNA EXONUCLEASE"/>
    <property type="match status" value="1"/>
</dbReference>
<reference evidence="3" key="1">
    <citation type="submission" date="2020-07" db="EMBL/GenBank/DDBJ databases">
        <title>Huge and variable diversity of episymbiotic CPR bacteria and DPANN archaea in groundwater ecosystems.</title>
        <authorList>
            <person name="He C.Y."/>
            <person name="Keren R."/>
            <person name="Whittaker M."/>
            <person name="Farag I.F."/>
            <person name="Doudna J."/>
            <person name="Cate J.H.D."/>
            <person name="Banfield J.F."/>
        </authorList>
    </citation>
    <scope>NUCLEOTIDE SEQUENCE</scope>
    <source>
        <strain evidence="3">NC_groundwater_672_Ag_B-0.1um_62_36</strain>
    </source>
</reference>
<dbReference type="InterPro" id="IPR029052">
    <property type="entry name" value="Metallo-depent_PP-like"/>
</dbReference>
<dbReference type="Gene3D" id="3.60.21.10">
    <property type="match status" value="1"/>
</dbReference>
<keyword evidence="1" id="KW-0378">Hydrolase</keyword>
<dbReference type="InterPro" id="IPR050535">
    <property type="entry name" value="DNA_Repair-Maintenance_Comp"/>
</dbReference>
<sequence length="386" mass="42020">MPRILHLADLHLGWSPRFLKTLEMERREERNRLLERAVDFALSSEGAIGLVLIAGDLFEDHRPEAALVASVLYQLRRLEAAGVRVVTVPGNHDEISYHDSVYRQRAAEWPGVLVQNPHPARVATLDVGGTPCHIYSLAYTGGLTRATTPLTEFPPAQGPGRHIAVFHGALDWNPGERSLPLSGAGLAQAGYDYIALGHLHRHHAWALPGGRLLSEILPRGVAVYPGMVEGKGFSDPGEGFFTVADLGEKISLRRVPAGVRPVRSERIDAGAFATADELAEALASRGEGQGIQELRLTGSPSFPLPLVALAEKAGPRFYHLEILDETEFLSPEALARLAGEPTIRGQFVRRLQQALEAAPDERQRRLLDRALRLGLAALSPEGRRGA</sequence>
<dbReference type="CDD" id="cd00840">
    <property type="entry name" value="MPP_Mre11_N"/>
    <property type="match status" value="1"/>
</dbReference>
<protein>
    <submittedName>
        <fullName evidence="3">DNA repair exonuclease</fullName>
    </submittedName>
</protein>
<comment type="caution">
    <text evidence="3">The sequence shown here is derived from an EMBL/GenBank/DDBJ whole genome shotgun (WGS) entry which is preliminary data.</text>
</comment>
<name>A0A932CNB9_UNCTE</name>
<dbReference type="Pfam" id="PF00149">
    <property type="entry name" value="Metallophos"/>
    <property type="match status" value="1"/>
</dbReference>
<dbReference type="EMBL" id="JACPRF010000163">
    <property type="protein sequence ID" value="MBI2876272.1"/>
    <property type="molecule type" value="Genomic_DNA"/>
</dbReference>
<dbReference type="Proteomes" id="UP000769766">
    <property type="component" value="Unassembled WGS sequence"/>
</dbReference>
<dbReference type="InterPro" id="IPR041796">
    <property type="entry name" value="Mre11_N"/>
</dbReference>
<evidence type="ECO:0000313" key="3">
    <source>
        <dbReference type="EMBL" id="MBI2876272.1"/>
    </source>
</evidence>
<dbReference type="InterPro" id="IPR004843">
    <property type="entry name" value="Calcineurin-like_PHP"/>
</dbReference>
<evidence type="ECO:0000313" key="4">
    <source>
        <dbReference type="Proteomes" id="UP000769766"/>
    </source>
</evidence>
<dbReference type="SUPFAM" id="SSF56300">
    <property type="entry name" value="Metallo-dependent phosphatases"/>
    <property type="match status" value="1"/>
</dbReference>
<accession>A0A932CNB9</accession>
<gene>
    <name evidence="3" type="ORF">HYY20_05265</name>
</gene>
<dbReference type="AlphaFoldDB" id="A0A932CNB9"/>
<feature type="domain" description="Calcineurin-like phosphoesterase" evidence="2">
    <location>
        <begin position="3"/>
        <end position="201"/>
    </location>
</feature>
<organism evidence="3 4">
    <name type="scientific">Tectimicrobiota bacterium</name>
    <dbReference type="NCBI Taxonomy" id="2528274"/>
    <lineage>
        <taxon>Bacteria</taxon>
        <taxon>Pseudomonadati</taxon>
        <taxon>Nitrospinota/Tectimicrobiota group</taxon>
        <taxon>Candidatus Tectimicrobiota</taxon>
    </lineage>
</organism>
<keyword evidence="3" id="KW-0269">Exonuclease</keyword>
<dbReference type="PANTHER" id="PTHR30337:SF7">
    <property type="entry name" value="PHOSPHOESTERASE"/>
    <property type="match status" value="1"/>
</dbReference>
<keyword evidence="3" id="KW-0540">Nuclease</keyword>